<sequence length="209" mass="24179">MKGRKRHIRALKHTMLLFLLLSGVLLVLSFIAYEWNQTTEDSQRPAISEEVREYRPLVERYAKEYGVGNYTDVILAIMMQESGGRGQDPMQASESYCGERNCIEDPELSIKQGVEYFSKTLDDAEGDIHLAVQSYNFGRGFIDYVQERSGEYSQETAIDFSQYMYGRDPNKEKYRCLRDGSRELDACYGDIYYVKAVMNYRDVIEAEAQ</sequence>
<dbReference type="Gene3D" id="1.10.530.10">
    <property type="match status" value="1"/>
</dbReference>
<dbReference type="EMBL" id="JBHUMX010000040">
    <property type="protein sequence ID" value="MFD2629706.1"/>
    <property type="molecule type" value="Genomic_DNA"/>
</dbReference>
<evidence type="ECO:0000313" key="2">
    <source>
        <dbReference type="EMBL" id="MFD2629706.1"/>
    </source>
</evidence>
<comment type="caution">
    <text evidence="2">The sequence shown here is derived from an EMBL/GenBank/DDBJ whole genome shotgun (WGS) entry which is preliminary data.</text>
</comment>
<gene>
    <name evidence="2" type="ORF">ACFSUN_13045</name>
</gene>
<organism evidence="2 3">
    <name type="scientific">Oceanobacillus kapialis</name>
    <dbReference type="NCBI Taxonomy" id="481353"/>
    <lineage>
        <taxon>Bacteria</taxon>
        <taxon>Bacillati</taxon>
        <taxon>Bacillota</taxon>
        <taxon>Bacilli</taxon>
        <taxon>Bacillales</taxon>
        <taxon>Bacillaceae</taxon>
        <taxon>Oceanobacillus</taxon>
    </lineage>
</organism>
<dbReference type="SUPFAM" id="SSF53955">
    <property type="entry name" value="Lysozyme-like"/>
    <property type="match status" value="1"/>
</dbReference>
<evidence type="ECO:0000259" key="1">
    <source>
        <dbReference type="Pfam" id="PF13702"/>
    </source>
</evidence>
<proteinExistence type="predicted"/>
<dbReference type="Proteomes" id="UP001597451">
    <property type="component" value="Unassembled WGS sequence"/>
</dbReference>
<reference evidence="3" key="1">
    <citation type="journal article" date="2019" name="Int. J. Syst. Evol. Microbiol.">
        <title>The Global Catalogue of Microorganisms (GCM) 10K type strain sequencing project: providing services to taxonomists for standard genome sequencing and annotation.</title>
        <authorList>
            <consortium name="The Broad Institute Genomics Platform"/>
            <consortium name="The Broad Institute Genome Sequencing Center for Infectious Disease"/>
            <person name="Wu L."/>
            <person name="Ma J."/>
        </authorList>
    </citation>
    <scope>NUCLEOTIDE SEQUENCE [LARGE SCALE GENOMIC DNA]</scope>
    <source>
        <strain evidence="3">TISTR 1858</strain>
    </source>
</reference>
<dbReference type="RefSeq" id="WP_379562496.1">
    <property type="nucleotide sequence ID" value="NZ_JBHUMX010000040.1"/>
</dbReference>
<evidence type="ECO:0000313" key="3">
    <source>
        <dbReference type="Proteomes" id="UP001597451"/>
    </source>
</evidence>
<dbReference type="InterPro" id="IPR047194">
    <property type="entry name" value="CwlT-like_lysozyme"/>
</dbReference>
<name>A0ABW5Q2B9_9BACI</name>
<keyword evidence="3" id="KW-1185">Reference proteome</keyword>
<dbReference type="CDD" id="cd16891">
    <property type="entry name" value="CwlT-like"/>
    <property type="match status" value="1"/>
</dbReference>
<accession>A0ABW5Q2B9</accession>
<feature type="domain" description="CwlT-like lysozyme" evidence="1">
    <location>
        <begin position="48"/>
        <end position="200"/>
    </location>
</feature>
<protein>
    <submittedName>
        <fullName evidence="2">Lysozyme family protein</fullName>
    </submittedName>
</protein>
<dbReference type="InterPro" id="IPR023346">
    <property type="entry name" value="Lysozyme-like_dom_sf"/>
</dbReference>
<dbReference type="Pfam" id="PF13702">
    <property type="entry name" value="Lysozyme_like"/>
    <property type="match status" value="1"/>
</dbReference>